<dbReference type="PROSITE" id="PS50850">
    <property type="entry name" value="MFS"/>
    <property type="match status" value="1"/>
</dbReference>
<feature type="transmembrane region" description="Helical" evidence="8">
    <location>
        <begin position="109"/>
        <end position="128"/>
    </location>
</feature>
<feature type="transmembrane region" description="Helical" evidence="8">
    <location>
        <begin position="356"/>
        <end position="376"/>
    </location>
</feature>
<dbReference type="EMBL" id="ML978725">
    <property type="protein sequence ID" value="KAF2086370.1"/>
    <property type="molecule type" value="Genomic_DNA"/>
</dbReference>
<dbReference type="AlphaFoldDB" id="A0A9P4LUC1"/>
<protein>
    <submittedName>
        <fullName evidence="10">General substrate transporter</fullName>
    </submittedName>
</protein>
<proteinExistence type="inferred from homology"/>
<dbReference type="FunFam" id="1.20.1250.20:FF:000134">
    <property type="entry name" value="MFS sugar transporter protein"/>
    <property type="match status" value="1"/>
</dbReference>
<evidence type="ECO:0000256" key="1">
    <source>
        <dbReference type="ARBA" id="ARBA00004141"/>
    </source>
</evidence>
<feature type="transmembrane region" description="Helical" evidence="8">
    <location>
        <begin position="197"/>
        <end position="220"/>
    </location>
</feature>
<accession>A0A9P4LUC1</accession>
<keyword evidence="5 8" id="KW-1133">Transmembrane helix</keyword>
<gene>
    <name evidence="10" type="ORF">K490DRAFT_74592</name>
</gene>
<evidence type="ECO:0000256" key="3">
    <source>
        <dbReference type="ARBA" id="ARBA00022448"/>
    </source>
</evidence>
<evidence type="ECO:0000256" key="2">
    <source>
        <dbReference type="ARBA" id="ARBA00010992"/>
    </source>
</evidence>
<dbReference type="GO" id="GO:0016020">
    <property type="term" value="C:membrane"/>
    <property type="evidence" value="ECO:0007669"/>
    <property type="project" value="UniProtKB-SubCell"/>
</dbReference>
<feature type="domain" description="Major facilitator superfamily (MFS) profile" evidence="9">
    <location>
        <begin position="41"/>
        <end position="479"/>
    </location>
</feature>
<evidence type="ECO:0000313" key="11">
    <source>
        <dbReference type="Proteomes" id="UP000799776"/>
    </source>
</evidence>
<feature type="transmembrane region" description="Helical" evidence="8">
    <location>
        <begin position="35"/>
        <end position="54"/>
    </location>
</feature>
<dbReference type="InterPro" id="IPR036259">
    <property type="entry name" value="MFS_trans_sf"/>
</dbReference>
<evidence type="ECO:0000313" key="10">
    <source>
        <dbReference type="EMBL" id="KAF2086370.1"/>
    </source>
</evidence>
<dbReference type="Pfam" id="PF00083">
    <property type="entry name" value="Sugar_tr"/>
    <property type="match status" value="1"/>
</dbReference>
<evidence type="ECO:0000256" key="7">
    <source>
        <dbReference type="SAM" id="MobiDB-lite"/>
    </source>
</evidence>
<evidence type="ECO:0000256" key="4">
    <source>
        <dbReference type="ARBA" id="ARBA00022692"/>
    </source>
</evidence>
<dbReference type="InterPro" id="IPR050360">
    <property type="entry name" value="MFS_Sugar_Transporters"/>
</dbReference>
<keyword evidence="4 8" id="KW-0812">Transmembrane</keyword>
<comment type="subcellular location">
    <subcellularLocation>
        <location evidence="1">Membrane</location>
        <topology evidence="1">Multi-pass membrane protein</topology>
    </subcellularLocation>
</comment>
<reference evidence="10" key="1">
    <citation type="journal article" date="2020" name="Stud. Mycol.">
        <title>101 Dothideomycetes genomes: a test case for predicting lifestyles and emergence of pathogens.</title>
        <authorList>
            <person name="Haridas S."/>
            <person name="Albert R."/>
            <person name="Binder M."/>
            <person name="Bloem J."/>
            <person name="Labutti K."/>
            <person name="Salamov A."/>
            <person name="Andreopoulos B."/>
            <person name="Baker S."/>
            <person name="Barry K."/>
            <person name="Bills G."/>
            <person name="Bluhm B."/>
            <person name="Cannon C."/>
            <person name="Castanera R."/>
            <person name="Culley D."/>
            <person name="Daum C."/>
            <person name="Ezra D."/>
            <person name="Gonzalez J."/>
            <person name="Henrissat B."/>
            <person name="Kuo A."/>
            <person name="Liang C."/>
            <person name="Lipzen A."/>
            <person name="Lutzoni F."/>
            <person name="Magnuson J."/>
            <person name="Mondo S."/>
            <person name="Nolan M."/>
            <person name="Ohm R."/>
            <person name="Pangilinan J."/>
            <person name="Park H.-J."/>
            <person name="Ramirez L."/>
            <person name="Alfaro M."/>
            <person name="Sun H."/>
            <person name="Tritt A."/>
            <person name="Yoshinaga Y."/>
            <person name="Zwiers L.-H."/>
            <person name="Turgeon B."/>
            <person name="Goodwin S."/>
            <person name="Spatafora J."/>
            <person name="Crous P."/>
            <person name="Grigoriev I."/>
        </authorList>
    </citation>
    <scope>NUCLEOTIDE SEQUENCE</scope>
    <source>
        <strain evidence="10">CBS 121410</strain>
    </source>
</reference>
<dbReference type="OrthoDB" id="6133115at2759"/>
<feature type="compositionally biased region" description="Basic and acidic residues" evidence="7">
    <location>
        <begin position="498"/>
        <end position="518"/>
    </location>
</feature>
<dbReference type="InterPro" id="IPR005828">
    <property type="entry name" value="MFS_sugar_transport-like"/>
</dbReference>
<feature type="transmembrane region" description="Helical" evidence="8">
    <location>
        <begin position="454"/>
        <end position="475"/>
    </location>
</feature>
<evidence type="ECO:0000256" key="5">
    <source>
        <dbReference type="ARBA" id="ARBA00022989"/>
    </source>
</evidence>
<feature type="transmembrane region" description="Helical" evidence="8">
    <location>
        <begin position="396"/>
        <end position="415"/>
    </location>
</feature>
<dbReference type="GO" id="GO:0005351">
    <property type="term" value="F:carbohydrate:proton symporter activity"/>
    <property type="evidence" value="ECO:0007669"/>
    <property type="project" value="TreeGrafter"/>
</dbReference>
<feature type="transmembrane region" description="Helical" evidence="8">
    <location>
        <begin position="167"/>
        <end position="185"/>
    </location>
</feature>
<comment type="caution">
    <text evidence="10">The sequence shown here is derived from an EMBL/GenBank/DDBJ whole genome shotgun (WGS) entry which is preliminary data.</text>
</comment>
<feature type="transmembrane region" description="Helical" evidence="8">
    <location>
        <begin position="427"/>
        <end position="448"/>
    </location>
</feature>
<feature type="transmembrane region" description="Helical" evidence="8">
    <location>
        <begin position="328"/>
        <end position="349"/>
    </location>
</feature>
<feature type="region of interest" description="Disordered" evidence="7">
    <location>
        <begin position="498"/>
        <end position="524"/>
    </location>
</feature>
<feature type="transmembrane region" description="Helical" evidence="8">
    <location>
        <begin position="134"/>
        <end position="155"/>
    </location>
</feature>
<feature type="transmembrane region" description="Helical" evidence="8">
    <location>
        <begin position="290"/>
        <end position="312"/>
    </location>
</feature>
<name>A0A9P4LUC1_9PEZI</name>
<keyword evidence="3" id="KW-0813">Transport</keyword>
<organism evidence="10 11">
    <name type="scientific">Saccharata proteae CBS 121410</name>
    <dbReference type="NCBI Taxonomy" id="1314787"/>
    <lineage>
        <taxon>Eukaryota</taxon>
        <taxon>Fungi</taxon>
        <taxon>Dikarya</taxon>
        <taxon>Ascomycota</taxon>
        <taxon>Pezizomycotina</taxon>
        <taxon>Dothideomycetes</taxon>
        <taxon>Dothideomycetes incertae sedis</taxon>
        <taxon>Botryosphaeriales</taxon>
        <taxon>Saccharataceae</taxon>
        <taxon>Saccharata</taxon>
    </lineage>
</organism>
<evidence type="ECO:0000256" key="8">
    <source>
        <dbReference type="SAM" id="Phobius"/>
    </source>
</evidence>
<dbReference type="SUPFAM" id="SSF103473">
    <property type="entry name" value="MFS general substrate transporter"/>
    <property type="match status" value="1"/>
</dbReference>
<dbReference type="Proteomes" id="UP000799776">
    <property type="component" value="Unassembled WGS sequence"/>
</dbReference>
<dbReference type="PROSITE" id="PS00216">
    <property type="entry name" value="SUGAR_TRANSPORT_1"/>
    <property type="match status" value="1"/>
</dbReference>
<comment type="similarity">
    <text evidence="2">Belongs to the major facilitator superfamily. Sugar transporter (TC 2.A.1.1) family.</text>
</comment>
<sequence length="524" mass="58049">MAPFSSSTNKNDSVGDDLAAVLPRNLRPWYRQSHLLRLNFSLFSLFLLSSATGYDGTLMNGLQSLDQWQIFMNQPTGAWLGFINAMTALGSISQYSIVAWATNRYGRKWTPAVGFVWLILGVGLQAGARNPAMFIMGRLFVGCTTAWFSGPAPLLITETAYPTHRGVATALFQTGWYVGSTIAAWTTFGSRNYGNSWAWRIPSICQLAVPAAAFTGWLLAPESPRWLISQGRIEEARAFFTKYHAGGDPDAPIVSFELNEVRRTLDAEREATASASYLDMVKTKGNRHRLFISITLGIFAQWNGIGIVSYYLSSVLDSAGITSETEQTIINGCLQMWNLIIAVAAAFLVDKAGRRPLFLTSCLVMLASYIAISGLSGSFYSTGNSATGLAVLPMLFVYYAGYDIAFTPLLISYPCEIWPFALRSRGLVVSIFTTQLGLFFNTFVNPIAMDAIHWKYYVIFAVLLVFVTLTCYFFYPETKGYSLEEIARVFDGEAVDVRTDTSTEKVAHDSKESHVEKRPRSRKP</sequence>
<dbReference type="PANTHER" id="PTHR48022:SF3">
    <property type="entry name" value="HEXOSE TRANSPORTER PROTEIN (AFU_ORTHOLOGUE AFUA_8G04480)-RELATED"/>
    <property type="match status" value="1"/>
</dbReference>
<feature type="transmembrane region" description="Helical" evidence="8">
    <location>
        <begin position="78"/>
        <end position="97"/>
    </location>
</feature>
<keyword evidence="6 8" id="KW-0472">Membrane</keyword>
<evidence type="ECO:0000256" key="6">
    <source>
        <dbReference type="ARBA" id="ARBA00023136"/>
    </source>
</evidence>
<dbReference type="InterPro" id="IPR005829">
    <property type="entry name" value="Sugar_transporter_CS"/>
</dbReference>
<dbReference type="Gene3D" id="1.20.1250.20">
    <property type="entry name" value="MFS general substrate transporter like domains"/>
    <property type="match status" value="1"/>
</dbReference>
<dbReference type="PANTHER" id="PTHR48022">
    <property type="entry name" value="PLASTIDIC GLUCOSE TRANSPORTER 4"/>
    <property type="match status" value="1"/>
</dbReference>
<dbReference type="InterPro" id="IPR020846">
    <property type="entry name" value="MFS_dom"/>
</dbReference>
<keyword evidence="11" id="KW-1185">Reference proteome</keyword>
<evidence type="ECO:0000259" key="9">
    <source>
        <dbReference type="PROSITE" id="PS50850"/>
    </source>
</evidence>